<dbReference type="PANTHER" id="PTHR21085">
    <property type="entry name" value="CHORISMATE SYNTHASE"/>
    <property type="match status" value="1"/>
</dbReference>
<reference evidence="12" key="1">
    <citation type="submission" date="2021-03" db="EMBL/GenBank/DDBJ databases">
        <title>Antimicrobial resistance genes in bacteria isolated from Japanese honey, and their potential for conferring macrolide and lincosamide resistance in the American foulbrood pathogen Paenibacillus larvae.</title>
        <authorList>
            <person name="Okamoto M."/>
            <person name="Kumagai M."/>
            <person name="Kanamori H."/>
            <person name="Takamatsu D."/>
        </authorList>
    </citation>
    <scope>NUCLEOTIDE SEQUENCE</scope>
    <source>
        <strain evidence="12">J40TS1</strain>
    </source>
</reference>
<dbReference type="HAMAP" id="MF_00300">
    <property type="entry name" value="Chorismate_synth"/>
    <property type="match status" value="1"/>
</dbReference>
<dbReference type="PIRSF" id="PIRSF001456">
    <property type="entry name" value="Chorismate_synth"/>
    <property type="match status" value="1"/>
</dbReference>
<evidence type="ECO:0000256" key="3">
    <source>
        <dbReference type="ARBA" id="ARBA00013036"/>
    </source>
</evidence>
<keyword evidence="13" id="KW-1185">Reference proteome</keyword>
<feature type="binding site" evidence="11">
    <location>
        <position position="321"/>
    </location>
    <ligand>
        <name>FMN</name>
        <dbReference type="ChEBI" id="CHEBI:58210"/>
    </ligand>
</feature>
<protein>
    <recommendedName>
        <fullName evidence="3 11">Chorismate synthase</fullName>
        <shortName evidence="11">CS</shortName>
        <ecNumber evidence="3 11">4.2.3.5</ecNumber>
    </recommendedName>
    <alternativeName>
        <fullName evidence="11">5-enolpyruvylshikimate-3-phosphate phospholyase</fullName>
    </alternativeName>
</protein>
<feature type="binding site" evidence="11">
    <location>
        <begin position="156"/>
        <end position="158"/>
    </location>
    <ligand>
        <name>FMN</name>
        <dbReference type="ChEBI" id="CHEBI:58210"/>
    </ligand>
</feature>
<keyword evidence="7 11" id="KW-0274">FAD</keyword>
<dbReference type="PANTHER" id="PTHR21085:SF0">
    <property type="entry name" value="CHORISMATE SYNTHASE"/>
    <property type="match status" value="1"/>
</dbReference>
<keyword evidence="10 11" id="KW-0456">Lyase</keyword>
<comment type="catalytic activity">
    <reaction evidence="11">
        <text>5-O-(1-carboxyvinyl)-3-phosphoshikimate = chorismate + phosphate</text>
        <dbReference type="Rhea" id="RHEA:21020"/>
        <dbReference type="ChEBI" id="CHEBI:29748"/>
        <dbReference type="ChEBI" id="CHEBI:43474"/>
        <dbReference type="ChEBI" id="CHEBI:57701"/>
        <dbReference type="EC" id="4.2.3.5"/>
    </reaction>
</comment>
<dbReference type="NCBIfam" id="TIGR00033">
    <property type="entry name" value="aroC"/>
    <property type="match status" value="1"/>
</dbReference>
<keyword evidence="9 11" id="KW-0057">Aromatic amino acid biosynthesis</keyword>
<evidence type="ECO:0000313" key="13">
    <source>
        <dbReference type="Proteomes" id="UP000683139"/>
    </source>
</evidence>
<feature type="binding site" evidence="11">
    <location>
        <begin position="336"/>
        <end position="340"/>
    </location>
    <ligand>
        <name>FMN</name>
        <dbReference type="ChEBI" id="CHEBI:58210"/>
    </ligand>
</feature>
<evidence type="ECO:0000256" key="9">
    <source>
        <dbReference type="ARBA" id="ARBA00023141"/>
    </source>
</evidence>
<evidence type="ECO:0000256" key="7">
    <source>
        <dbReference type="ARBA" id="ARBA00022827"/>
    </source>
</evidence>
<evidence type="ECO:0000256" key="5">
    <source>
        <dbReference type="ARBA" id="ARBA00022630"/>
    </source>
</evidence>
<dbReference type="Gene3D" id="3.60.150.10">
    <property type="entry name" value="Chorismate synthase AroC"/>
    <property type="match status" value="1"/>
</dbReference>
<evidence type="ECO:0000256" key="10">
    <source>
        <dbReference type="ARBA" id="ARBA00023239"/>
    </source>
</evidence>
<dbReference type="NCBIfam" id="NF003793">
    <property type="entry name" value="PRK05382.1"/>
    <property type="match status" value="1"/>
</dbReference>
<dbReference type="FunFam" id="3.60.150.10:FF:000002">
    <property type="entry name" value="Chorismate synthase"/>
    <property type="match status" value="1"/>
</dbReference>
<comment type="function">
    <text evidence="11">Catalyzes the anti-1,4-elimination of the C-3 phosphate and the C-6 proR hydrogen from 5-enolpyruvylshikimate-3-phosphate (EPSP) to yield chorismate, which is the branch point compound that serves as the starting substrate for the three terminal pathways of aromatic amino acid biosynthesis. This reaction introduces a second double bond into the aromatic ring system.</text>
</comment>
<evidence type="ECO:0000256" key="8">
    <source>
        <dbReference type="ARBA" id="ARBA00022857"/>
    </source>
</evidence>
<accession>A0A920CXK3</accession>
<feature type="binding site" evidence="11">
    <location>
        <position position="65"/>
    </location>
    <ligand>
        <name>NADP(+)</name>
        <dbReference type="ChEBI" id="CHEBI:58349"/>
    </ligand>
</feature>
<gene>
    <name evidence="11 12" type="primary">aroC</name>
    <name evidence="12" type="ORF">J40TS1_07860</name>
</gene>
<name>A0A920CXK3_9BACL</name>
<dbReference type="PROSITE" id="PS00788">
    <property type="entry name" value="CHORISMATE_SYNTHASE_2"/>
    <property type="match status" value="1"/>
</dbReference>
<comment type="cofactor">
    <cofactor evidence="11">
        <name>FMNH2</name>
        <dbReference type="ChEBI" id="CHEBI:57618"/>
    </cofactor>
    <text evidence="11">Reduced FMN (FMNH(2)).</text>
</comment>
<feature type="binding site" evidence="11">
    <location>
        <begin position="276"/>
        <end position="277"/>
    </location>
    <ligand>
        <name>FMN</name>
        <dbReference type="ChEBI" id="CHEBI:58210"/>
    </ligand>
</feature>
<dbReference type="GO" id="GO:0008652">
    <property type="term" value="P:amino acid biosynthetic process"/>
    <property type="evidence" value="ECO:0007669"/>
    <property type="project" value="UniProtKB-KW"/>
</dbReference>
<evidence type="ECO:0000256" key="2">
    <source>
        <dbReference type="ARBA" id="ARBA00008014"/>
    </source>
</evidence>
<comment type="similarity">
    <text evidence="2 11">Belongs to the chorismate synthase family.</text>
</comment>
<dbReference type="GO" id="GO:0004107">
    <property type="term" value="F:chorismate synthase activity"/>
    <property type="evidence" value="ECO:0007669"/>
    <property type="project" value="UniProtKB-UniRule"/>
</dbReference>
<dbReference type="GO" id="GO:0005829">
    <property type="term" value="C:cytosol"/>
    <property type="evidence" value="ECO:0007669"/>
    <property type="project" value="TreeGrafter"/>
</dbReference>
<dbReference type="InterPro" id="IPR000453">
    <property type="entry name" value="Chorismate_synth"/>
</dbReference>
<keyword evidence="8 11" id="KW-0521">NADP</keyword>
<dbReference type="PROSITE" id="PS00789">
    <property type="entry name" value="CHORISMATE_SYNTHASE_3"/>
    <property type="match status" value="1"/>
</dbReference>
<feature type="binding site" evidence="11">
    <location>
        <position position="71"/>
    </location>
    <ligand>
        <name>NADP(+)</name>
        <dbReference type="ChEBI" id="CHEBI:58349"/>
    </ligand>
</feature>
<dbReference type="GO" id="GO:0010181">
    <property type="term" value="F:FMN binding"/>
    <property type="evidence" value="ECO:0007669"/>
    <property type="project" value="TreeGrafter"/>
</dbReference>
<keyword evidence="5 11" id="KW-0285">Flavoprotein</keyword>
<sequence length="413" mass="45915">MSKDIYGFTMIAGKLFCMFKEELVLSLRYLTAGETHGPQLTAIIEGLPSNLTLDFEELNFQLQRRQKGHGRGRRMQIEKDTADIVGGVRHGKTTGAPVALVVVNNDWKHWTKVMNIEPIEGTDETKRRVHRPRPGHADLNGGLKYNLKDLRNVLERSSARETAARVAVGAVARQLLAEFGIKVAGQVIRIGEIEAPQHNLPIDELIARTEESSVRVVDKETEEKMTAYIDQIKQEGDSIGGIVECIIEGVPIGLGSHVQWDRKLDGRIAQAVMSINAFKGVEIGIGFEAAKIRGSQVHDEILYTPEKGYHRATNRLGGFEGGMTNGEQIVVRGVMKPIPTLYKPLRSVDIDTKEEFTAQVERSDSCAVPAASVVMEHVVAWEVARAFLEKFGGDSIEEIHANLKNYQEQLERY</sequence>
<dbReference type="CDD" id="cd07304">
    <property type="entry name" value="Chorismate_synthase"/>
    <property type="match status" value="1"/>
</dbReference>
<dbReference type="EC" id="4.2.3.5" evidence="3 11"/>
<comment type="caution">
    <text evidence="12">The sequence shown here is derived from an EMBL/GenBank/DDBJ whole genome shotgun (WGS) entry which is preliminary data.</text>
</comment>
<dbReference type="InterPro" id="IPR020541">
    <property type="entry name" value="Chorismate_synthase_CS"/>
</dbReference>
<dbReference type="GO" id="GO:0009073">
    <property type="term" value="P:aromatic amino acid family biosynthetic process"/>
    <property type="evidence" value="ECO:0007669"/>
    <property type="project" value="UniProtKB-KW"/>
</dbReference>
<keyword evidence="6 11" id="KW-0288">FMN</keyword>
<dbReference type="GO" id="GO:0009423">
    <property type="term" value="P:chorismate biosynthetic process"/>
    <property type="evidence" value="ECO:0007669"/>
    <property type="project" value="UniProtKB-UniRule"/>
</dbReference>
<evidence type="ECO:0000313" key="12">
    <source>
        <dbReference type="EMBL" id="GIP15144.1"/>
    </source>
</evidence>
<evidence type="ECO:0000256" key="11">
    <source>
        <dbReference type="HAMAP-Rule" id="MF_00300"/>
    </source>
</evidence>
<proteinExistence type="inferred from homology"/>
<organism evidence="12 13">
    <name type="scientific">Paenibacillus montaniterrae</name>
    <dbReference type="NCBI Taxonomy" id="429341"/>
    <lineage>
        <taxon>Bacteria</taxon>
        <taxon>Bacillati</taxon>
        <taxon>Bacillota</taxon>
        <taxon>Bacilli</taxon>
        <taxon>Bacillales</taxon>
        <taxon>Paenibacillaceae</taxon>
        <taxon>Paenibacillus</taxon>
    </lineage>
</organism>
<comment type="pathway">
    <text evidence="1 11">Metabolic intermediate biosynthesis; chorismate biosynthesis; chorismate from D-erythrose 4-phosphate and phosphoenolpyruvate: step 7/7.</text>
</comment>
<evidence type="ECO:0000256" key="6">
    <source>
        <dbReference type="ARBA" id="ARBA00022643"/>
    </source>
</evidence>
<dbReference type="Pfam" id="PF01264">
    <property type="entry name" value="Chorismate_synt"/>
    <property type="match status" value="1"/>
</dbReference>
<dbReference type="AlphaFoldDB" id="A0A920CXK3"/>
<comment type="subunit">
    <text evidence="11">Homotetramer.</text>
</comment>
<dbReference type="EMBL" id="BOSE01000001">
    <property type="protein sequence ID" value="GIP15144.1"/>
    <property type="molecule type" value="Genomic_DNA"/>
</dbReference>
<dbReference type="InterPro" id="IPR035904">
    <property type="entry name" value="Chorismate_synth_AroC_sf"/>
</dbReference>
<evidence type="ECO:0000256" key="4">
    <source>
        <dbReference type="ARBA" id="ARBA00022605"/>
    </source>
</evidence>
<dbReference type="Proteomes" id="UP000683139">
    <property type="component" value="Unassembled WGS sequence"/>
</dbReference>
<feature type="binding site" evidence="11">
    <location>
        <position position="362"/>
    </location>
    <ligand>
        <name>FMN</name>
        <dbReference type="ChEBI" id="CHEBI:58210"/>
    </ligand>
</feature>
<evidence type="ECO:0000256" key="1">
    <source>
        <dbReference type="ARBA" id="ARBA00005044"/>
    </source>
</evidence>
<dbReference type="SUPFAM" id="SSF103263">
    <property type="entry name" value="Chorismate synthase, AroC"/>
    <property type="match status" value="1"/>
</dbReference>
<keyword evidence="4 11" id="KW-0028">Amino-acid biosynthesis</keyword>